<dbReference type="PANTHER" id="PTHR33371:SF17">
    <property type="entry name" value="MCE-FAMILY PROTEIN MCE1B"/>
    <property type="match status" value="1"/>
</dbReference>
<dbReference type="InterPro" id="IPR003399">
    <property type="entry name" value="Mce/MlaD"/>
</dbReference>
<sequence length="353" mass="37771">MDSRAREFRATVIKLGAFGTAMVLVFAGLVAVFSSFQGSRTHSYSALFTSASAIKTGAKVKIAGVDVGSVRDVGLTGDNVARLGFSVDRKYPLPKSVQALIRYENLTGDRYVELRRGAGDPGQALSPGSTLPVTQTEPALDLDKLLGGFKPLFRTLDGKQVNELSGSLIHVFQDEQMGPALNQLLGMTAQLTDALADRDQLIGSVIDNLNSMLSTLDADRTGLIDSIDRLEGLMTGLAGQKEIIGSSLTSTAAVATDMARLLGDTRPGLQNMVRNLGRTSEEVIRGEDFIRPLLSRLPGDFKSLSNLGSYGAWLQIWICRQRLIFGAPGTPQLIIPTIDALGDTQKAGGRCQM</sequence>
<comment type="caution">
    <text evidence="4">The sequence shown here is derived from an EMBL/GenBank/DDBJ whole genome shotgun (WGS) entry which is preliminary data.</text>
</comment>
<keyword evidence="1" id="KW-1133">Transmembrane helix</keyword>
<proteinExistence type="predicted"/>
<feature type="domain" description="Mce/MlaD" evidence="2">
    <location>
        <begin position="41"/>
        <end position="116"/>
    </location>
</feature>
<dbReference type="InterPro" id="IPR024516">
    <property type="entry name" value="Mce_C"/>
</dbReference>
<evidence type="ECO:0000259" key="2">
    <source>
        <dbReference type="Pfam" id="PF02470"/>
    </source>
</evidence>
<accession>A0ABP6L5R3</accession>
<evidence type="ECO:0000313" key="4">
    <source>
        <dbReference type="EMBL" id="GAA3033117.1"/>
    </source>
</evidence>
<dbReference type="RefSeq" id="WP_290706270.1">
    <property type="nucleotide sequence ID" value="NZ_BAAAVS010000020.1"/>
</dbReference>
<feature type="transmembrane region" description="Helical" evidence="1">
    <location>
        <begin position="12"/>
        <end position="36"/>
    </location>
</feature>
<feature type="domain" description="Mammalian cell entry C-terminal" evidence="3">
    <location>
        <begin position="123"/>
        <end position="282"/>
    </location>
</feature>
<evidence type="ECO:0000313" key="5">
    <source>
        <dbReference type="Proteomes" id="UP001501035"/>
    </source>
</evidence>
<keyword evidence="1" id="KW-0472">Membrane</keyword>
<keyword evidence="5" id="KW-1185">Reference proteome</keyword>
<protein>
    <submittedName>
        <fullName evidence="4">MCE family protein</fullName>
    </submittedName>
</protein>
<dbReference type="InterPro" id="IPR005693">
    <property type="entry name" value="Mce"/>
</dbReference>
<keyword evidence="1" id="KW-0812">Transmembrane</keyword>
<name>A0ABP6L5R3_9ACTN</name>
<dbReference type="Pfam" id="PF11887">
    <property type="entry name" value="Mce4_CUP1"/>
    <property type="match status" value="1"/>
</dbReference>
<evidence type="ECO:0000256" key="1">
    <source>
        <dbReference type="SAM" id="Phobius"/>
    </source>
</evidence>
<reference evidence="5" key="1">
    <citation type="journal article" date="2019" name="Int. J. Syst. Evol. Microbiol.">
        <title>The Global Catalogue of Microorganisms (GCM) 10K type strain sequencing project: providing services to taxonomists for standard genome sequencing and annotation.</title>
        <authorList>
            <consortium name="The Broad Institute Genomics Platform"/>
            <consortium name="The Broad Institute Genome Sequencing Center for Infectious Disease"/>
            <person name="Wu L."/>
            <person name="Ma J."/>
        </authorList>
    </citation>
    <scope>NUCLEOTIDE SEQUENCE [LARGE SCALE GENOMIC DNA]</scope>
    <source>
        <strain evidence="5">JCM 14234</strain>
    </source>
</reference>
<evidence type="ECO:0000259" key="3">
    <source>
        <dbReference type="Pfam" id="PF11887"/>
    </source>
</evidence>
<dbReference type="InterPro" id="IPR052336">
    <property type="entry name" value="MlaD_Phospholipid_Transporter"/>
</dbReference>
<dbReference type="Proteomes" id="UP001501035">
    <property type="component" value="Unassembled WGS sequence"/>
</dbReference>
<gene>
    <name evidence="4" type="ORF">GCM10010528_12750</name>
</gene>
<dbReference type="Pfam" id="PF02470">
    <property type="entry name" value="MlaD"/>
    <property type="match status" value="1"/>
</dbReference>
<dbReference type="PANTHER" id="PTHR33371">
    <property type="entry name" value="INTERMEMBRANE PHOSPHOLIPID TRANSPORT SYSTEM BINDING PROTEIN MLAD-RELATED"/>
    <property type="match status" value="1"/>
</dbReference>
<dbReference type="NCBIfam" id="TIGR00996">
    <property type="entry name" value="Mtu_fam_mce"/>
    <property type="match status" value="1"/>
</dbReference>
<dbReference type="EMBL" id="BAAAVS010000020">
    <property type="protein sequence ID" value="GAA3033117.1"/>
    <property type="molecule type" value="Genomic_DNA"/>
</dbReference>
<organism evidence="4 5">
    <name type="scientific">Gordonia defluvii</name>
    <dbReference type="NCBI Taxonomy" id="283718"/>
    <lineage>
        <taxon>Bacteria</taxon>
        <taxon>Bacillati</taxon>
        <taxon>Actinomycetota</taxon>
        <taxon>Actinomycetes</taxon>
        <taxon>Mycobacteriales</taxon>
        <taxon>Gordoniaceae</taxon>
        <taxon>Gordonia</taxon>
    </lineage>
</organism>